<reference evidence="2" key="1">
    <citation type="submission" date="2015-01" db="EMBL/GenBank/DDBJ databases">
        <title>The Genome Sequence of Cryptococcus gattii MMRL2647.</title>
        <authorList>
            <consortium name="The Broad Institute Genomics Platform"/>
            <person name="Cuomo C."/>
            <person name="Litvintseva A."/>
            <person name="Chen Y."/>
            <person name="Heitman J."/>
            <person name="Sun S."/>
            <person name="Springer D."/>
            <person name="Dromer F."/>
            <person name="Young S."/>
            <person name="Zeng Q."/>
            <person name="Gargeya S."/>
            <person name="Abouelleil A."/>
            <person name="Alvarado L."/>
            <person name="Chapman S.B."/>
            <person name="Gainer-Dewar J."/>
            <person name="Goldberg J."/>
            <person name="Griggs A."/>
            <person name="Gujja S."/>
            <person name="Hansen M."/>
            <person name="Howarth C."/>
            <person name="Imamovic A."/>
            <person name="Larimer J."/>
            <person name="Murphy C."/>
            <person name="Naylor J."/>
            <person name="Pearson M."/>
            <person name="Priest M."/>
            <person name="Roberts A."/>
            <person name="Saif S."/>
            <person name="Shea T."/>
            <person name="Sykes S."/>
            <person name="Wortman J."/>
            <person name="Nusbaum C."/>
            <person name="Birren B."/>
        </authorList>
    </citation>
    <scope>NUCLEOTIDE SEQUENCE [LARGE SCALE GENOMIC DNA]</scope>
    <source>
        <strain evidence="2">IND107</strain>
    </source>
</reference>
<comment type="caution">
    <text evidence="1">The sequence shown here is derived from an EMBL/GenBank/DDBJ whole genome shotgun (WGS) entry which is preliminary data.</text>
</comment>
<name>A0ABR3C5X7_9TREE</name>
<evidence type="ECO:0000313" key="2">
    <source>
        <dbReference type="Proteomes" id="UP000054399"/>
    </source>
</evidence>
<sequence length="183" mass="20624">MGLNILVDSNLPPAHLARAKNETLIGIAYCAMFMASLAPRFSLAAEKREALLVSAEVYSTWAAREVGWSFLIEGIEAAHLADRRTNSWRADEAGKRAVMLLVRIWWYRAVTSQTIDVDTKSHAKDAVETVVKRMKDKEGAKEGDVFRLRHWLYAQEGELDTAEGLFWRSVCRILRGGPGFVMR</sequence>
<protein>
    <submittedName>
        <fullName evidence="1">Uncharacterized protein</fullName>
    </submittedName>
</protein>
<keyword evidence="2" id="KW-1185">Reference proteome</keyword>
<dbReference type="RefSeq" id="XP_066617293.1">
    <property type="nucleotide sequence ID" value="XM_066755392.1"/>
</dbReference>
<evidence type="ECO:0000313" key="1">
    <source>
        <dbReference type="EMBL" id="KAL0256016.1"/>
    </source>
</evidence>
<accession>A0ABR3C5X7</accession>
<gene>
    <name evidence="1" type="ORF">I308_100828</name>
</gene>
<reference evidence="1 2" key="2">
    <citation type="submission" date="2024-01" db="EMBL/GenBank/DDBJ databases">
        <title>Comparative genomics of Cryptococcus and Kwoniella reveals pathogenesis evolution and contrasting modes of karyotype evolution via chromosome fusion or intercentromeric recombination.</title>
        <authorList>
            <person name="Coelho M.A."/>
            <person name="David-Palma M."/>
            <person name="Shea T."/>
            <person name="Bowers K."/>
            <person name="Mcginley-Smith S."/>
            <person name="Mohammad A.W."/>
            <person name="Gnirke A."/>
            <person name="Yurkov A.M."/>
            <person name="Nowrousian M."/>
            <person name="Sun S."/>
            <person name="Cuomo C.A."/>
            <person name="Heitman J."/>
        </authorList>
    </citation>
    <scope>NUCLEOTIDE SEQUENCE [LARGE SCALE GENOMIC DNA]</scope>
    <source>
        <strain evidence="1 2">IND107</strain>
    </source>
</reference>
<dbReference type="Proteomes" id="UP000054399">
    <property type="component" value="Unassembled WGS sequence"/>
</dbReference>
<dbReference type="GeneID" id="91987686"/>
<organism evidence="1 2">
    <name type="scientific">Cryptococcus tetragattii IND107</name>
    <dbReference type="NCBI Taxonomy" id="1296105"/>
    <lineage>
        <taxon>Eukaryota</taxon>
        <taxon>Fungi</taxon>
        <taxon>Dikarya</taxon>
        <taxon>Basidiomycota</taxon>
        <taxon>Agaricomycotina</taxon>
        <taxon>Tremellomycetes</taxon>
        <taxon>Tremellales</taxon>
        <taxon>Cryptococcaceae</taxon>
        <taxon>Cryptococcus</taxon>
        <taxon>Cryptococcus gattii species complex</taxon>
    </lineage>
</organism>
<dbReference type="EMBL" id="ATAM02000001">
    <property type="protein sequence ID" value="KAL0256016.1"/>
    <property type="molecule type" value="Genomic_DNA"/>
</dbReference>
<proteinExistence type="predicted"/>